<dbReference type="SUPFAM" id="SSF81301">
    <property type="entry name" value="Nucleotidyltransferase"/>
    <property type="match status" value="1"/>
</dbReference>
<dbReference type="SMR" id="Q5JQP2"/>
<dbReference type="OpenTargets" id="ENSG00000166169"/>
<gene>
    <name evidence="21" type="primary">POLL</name>
</gene>
<dbReference type="Ensembl" id="ENST00000415897.5">
    <property type="protein sequence ID" value="ENSP00000400676.1"/>
    <property type="gene ID" value="ENSG00000166169.18"/>
</dbReference>
<dbReference type="HGNC" id="HGNC:9184">
    <property type="gene designation" value="POLL"/>
</dbReference>
<dbReference type="PRINTS" id="PR00870">
    <property type="entry name" value="DNAPOLXBETA"/>
</dbReference>
<comment type="catalytic activity">
    <reaction evidence="16 18">
        <text>DNA(n) + a 2'-deoxyribonucleoside 5'-triphosphate = DNA(n+1) + diphosphate</text>
        <dbReference type="Rhea" id="RHEA:22508"/>
        <dbReference type="Rhea" id="RHEA-COMP:17339"/>
        <dbReference type="Rhea" id="RHEA-COMP:17340"/>
        <dbReference type="ChEBI" id="CHEBI:33019"/>
        <dbReference type="ChEBI" id="CHEBI:61560"/>
        <dbReference type="ChEBI" id="CHEBI:173112"/>
        <dbReference type="EC" id="2.7.7.7"/>
    </reaction>
</comment>
<accession>Q5JQP2</accession>
<dbReference type="InterPro" id="IPR043519">
    <property type="entry name" value="NT_sf"/>
</dbReference>
<keyword evidence="7" id="KW-0235">DNA replication</keyword>
<dbReference type="Pfam" id="PF10391">
    <property type="entry name" value="DNA_pol_lambd_f"/>
    <property type="match status" value="1"/>
</dbReference>
<keyword evidence="8" id="KW-0479">Metal-binding</keyword>
<evidence type="ECO:0000256" key="16">
    <source>
        <dbReference type="ARBA" id="ARBA00049244"/>
    </source>
</evidence>
<evidence type="ECO:0000256" key="18">
    <source>
        <dbReference type="RuleBase" id="RU366014"/>
    </source>
</evidence>
<keyword evidence="23 24" id="KW-1267">Proteomics identification</keyword>
<dbReference type="SUPFAM" id="SSF52113">
    <property type="entry name" value="BRCT domain"/>
    <property type="match status" value="1"/>
</dbReference>
<dbReference type="GO" id="GO:0016829">
    <property type="term" value="F:lyase activity"/>
    <property type="evidence" value="ECO:0007669"/>
    <property type="project" value="UniProtKB-KW"/>
</dbReference>
<feature type="active site" description="Nucleophile; Schiff-base intermediate with DNA; for 5'-dRP lyase activity" evidence="17">
    <location>
        <position position="220"/>
    </location>
</feature>
<evidence type="ECO:0007829" key="23">
    <source>
        <dbReference type="PeptideAtlas" id="Q5JQP2"/>
    </source>
</evidence>
<keyword evidence="22" id="KW-1185">Reference proteome</keyword>
<dbReference type="Gene3D" id="3.30.210.10">
    <property type="entry name" value="DNA polymerase, thumb domain"/>
    <property type="match status" value="1"/>
</dbReference>
<evidence type="ECO:0000313" key="21">
    <source>
        <dbReference type="Ensembl" id="ENSP00000400676.1"/>
    </source>
</evidence>
<dbReference type="GO" id="GO:0006260">
    <property type="term" value="P:DNA replication"/>
    <property type="evidence" value="ECO:0007669"/>
    <property type="project" value="UniProtKB-KW"/>
</dbReference>
<feature type="compositionally biased region" description="Pro residues" evidence="19">
    <location>
        <begin position="167"/>
        <end position="178"/>
    </location>
</feature>
<comment type="cofactor">
    <cofactor evidence="1">
        <name>Mn(2+)</name>
        <dbReference type="ChEBI" id="CHEBI:29035"/>
    </cofactor>
</comment>
<dbReference type="FunFam" id="3.40.50.10190:FF:000031">
    <property type="entry name" value="DNA polymerase"/>
    <property type="match status" value="1"/>
</dbReference>
<keyword evidence="12 18" id="KW-0234">DNA repair</keyword>
<keyword evidence="5 18" id="KW-0808">Transferase</keyword>
<dbReference type="EMBL" id="AL627424">
    <property type="status" value="NOT_ANNOTATED_CDS"/>
    <property type="molecule type" value="Genomic_DNA"/>
</dbReference>
<dbReference type="EC" id="2.7.7.7" evidence="18"/>
<reference evidence="21 22" key="1">
    <citation type="journal article" date="2001" name="Nature">
        <title>Initial sequencing and analysis of the human genome.</title>
        <authorList>
            <consortium name="International Human Genome Sequencing Consortium"/>
            <person name="Lander E.S."/>
            <person name="Linton L.M."/>
            <person name="Birren B."/>
            <person name="Nusbaum C."/>
            <person name="Zody M.C."/>
            <person name="Baldwin J."/>
            <person name="Devon K."/>
            <person name="Dewar K."/>
            <person name="Doyle M."/>
            <person name="FitzHugh W."/>
            <person name="Funke R."/>
            <person name="Gage D."/>
            <person name="Harris K."/>
            <person name="Heaford A."/>
            <person name="Howland J."/>
            <person name="Kann L."/>
            <person name="Lehoczky J."/>
            <person name="LeVine R."/>
            <person name="McEwan P."/>
            <person name="McKernan K."/>
            <person name="Meldrim J."/>
            <person name="Mesirov J.P."/>
            <person name="Miranda C."/>
            <person name="Morris W."/>
            <person name="Naylor J."/>
            <person name="Raymond C."/>
            <person name="Rosetti M."/>
            <person name="Santos R."/>
            <person name="Sheridan A."/>
            <person name="Sougnez C."/>
            <person name="Stange-Thomann N."/>
            <person name="Stojanovic N."/>
            <person name="Subramanian A."/>
            <person name="Wyman D."/>
            <person name="Rogers J."/>
            <person name="Sulston J."/>
            <person name="Ainscough R."/>
            <person name="Beck S."/>
            <person name="Bentley D."/>
            <person name="Burton J."/>
            <person name="Clee C."/>
            <person name="Carter N."/>
            <person name="Coulson A."/>
            <person name="Deadman R."/>
            <person name="Deloukas P."/>
            <person name="Dunham A."/>
            <person name="Dunham I."/>
            <person name="Durbin R."/>
            <person name="French L."/>
            <person name="Grafham D."/>
            <person name="Gregory S."/>
            <person name="Hubbard T."/>
            <person name="Humphray S."/>
            <person name="Hunt A."/>
            <person name="Jones M."/>
            <person name="Lloyd C."/>
            <person name="McMurray A."/>
            <person name="Matthews L."/>
            <person name="Mercer S."/>
            <person name="Milne S."/>
            <person name="Mullikin J.C."/>
            <person name="Mungall A."/>
            <person name="Plumb R."/>
            <person name="Ross M."/>
            <person name="Shownkeen R."/>
            <person name="Sims S."/>
            <person name="Waterston R.H."/>
            <person name="Wilson R.K."/>
            <person name="Hillier L.W."/>
            <person name="McPherson J.D."/>
            <person name="Marra M.A."/>
            <person name="Mardis E.R."/>
            <person name="Fulton L.A."/>
            <person name="Chinwalla A.T."/>
            <person name="Pepin K.H."/>
            <person name="Gish W.R."/>
            <person name="Chissoe S.L."/>
            <person name="Wendl M.C."/>
            <person name="Delehaunty K.D."/>
            <person name="Miner T.L."/>
            <person name="Delehaunty A."/>
            <person name="Kramer J.B."/>
            <person name="Cook L.L."/>
            <person name="Fulton R.S."/>
            <person name="Johnson D.L."/>
            <person name="Minx P.J."/>
            <person name="Clifton S.W."/>
            <person name="Hawkins T."/>
            <person name="Branscomb E."/>
            <person name="Predki P."/>
            <person name="Richardson P."/>
            <person name="Wenning S."/>
            <person name="Slezak T."/>
            <person name="Doggett N."/>
            <person name="Cheng J.F."/>
            <person name="Olsen A."/>
            <person name="Lucas S."/>
            <person name="Elkin C."/>
            <person name="Uberbacher E."/>
            <person name="Frazier M."/>
            <person name="Gibbs R.A."/>
            <person name="Muzny D.M."/>
            <person name="Scherer S.E."/>
            <person name="Bouck J.B."/>
            <person name="Sodergren E.J."/>
            <person name="Worley K.C."/>
            <person name="Rives C.M."/>
            <person name="Gorrell J.H."/>
            <person name="Metzker M.L."/>
            <person name="Naylor S.L."/>
            <person name="Kucherlapati R.S."/>
            <person name="Nelson D.L."/>
            <person name="Weinstock G.M."/>
            <person name="Sakaki Y."/>
            <person name="Fujiyama A."/>
            <person name="Hattori M."/>
            <person name="Yada T."/>
            <person name="Toyoda A."/>
            <person name="Itoh T."/>
            <person name="Kawagoe C."/>
            <person name="Watanabe H."/>
            <person name="Totoki Y."/>
            <person name="Taylor T."/>
            <person name="Weissenbach J."/>
            <person name="Heilig R."/>
            <person name="Saurin W."/>
            <person name="Artiguenave F."/>
            <person name="Brottier P."/>
            <person name="Bruls T."/>
            <person name="Pelletier E."/>
            <person name="Robert C."/>
            <person name="Wincker P."/>
            <person name="Smith D.R."/>
            <person name="Doucette-Stamm L."/>
            <person name="Rubenfield M."/>
            <person name="Weinstock K."/>
            <person name="Lee H.M."/>
            <person name="Dubois J."/>
            <person name="Rosenthal A."/>
            <person name="Platzer M."/>
            <person name="Nyakatura G."/>
            <person name="Taudien S."/>
            <person name="Rump A."/>
            <person name="Yang H."/>
            <person name="Yu J."/>
            <person name="Wang J."/>
            <person name="Huang G."/>
            <person name="Gu J."/>
            <person name="Hood L."/>
            <person name="Rowen L."/>
            <person name="Madan A."/>
            <person name="Qin S."/>
            <person name="Davis R.W."/>
            <person name="Federspiel N.A."/>
            <person name="Abola A.P."/>
            <person name="Proctor M.J."/>
            <person name="Myers R.M."/>
            <person name="Schmutz J."/>
            <person name="Dickson M."/>
            <person name="Grimwood J."/>
            <person name="Cox D.R."/>
            <person name="Olson M.V."/>
            <person name="Kaul R."/>
            <person name="Raymond C."/>
            <person name="Shimizu N."/>
            <person name="Kawasaki K."/>
            <person name="Minoshima S."/>
            <person name="Evans G.A."/>
            <person name="Athanasiou M."/>
            <person name="Schultz R."/>
            <person name="Roe B.A."/>
            <person name="Chen F."/>
            <person name="Pan H."/>
            <person name="Ramser J."/>
            <person name="Lehrach H."/>
            <person name="Reinhardt R."/>
            <person name="McCombie W.R."/>
            <person name="de la Bastide M."/>
            <person name="Dedhia N."/>
            <person name="Blocker H."/>
            <person name="Hornischer K."/>
            <person name="Nordsiek G."/>
            <person name="Agarwala R."/>
            <person name="Aravind L."/>
            <person name="Bailey J.A."/>
            <person name="Bateman A."/>
            <person name="Batzoglou S."/>
            <person name="Birney E."/>
            <person name="Bork P."/>
            <person name="Brown D.G."/>
            <person name="Burge C.B."/>
            <person name="Cerutti L."/>
            <person name="Chen H.C."/>
            <person name="Church D."/>
            <person name="Clamp M."/>
            <person name="Copley R.R."/>
            <person name="Doerks T."/>
            <person name="Eddy S.R."/>
            <person name="Eichler E.E."/>
            <person name="Furey T.S."/>
            <person name="Galagan J."/>
            <person name="Gilbert J.G."/>
            <person name="Harmon C."/>
            <person name="Hayashizaki Y."/>
            <person name="Haussler D."/>
            <person name="Hermjakob H."/>
            <person name="Hokamp K."/>
            <person name="Jang W."/>
            <person name="Johnson L.S."/>
            <person name="Jones T.A."/>
            <person name="Kasif S."/>
            <person name="Kaspryzk A."/>
            <person name="Kennedy S."/>
            <person name="Kent W.J."/>
            <person name="Kitts P."/>
            <person name="Koonin E.V."/>
            <person name="Korf I."/>
            <person name="Kulp D."/>
            <person name="Lancet D."/>
            <person name="Lowe T.M."/>
            <person name="McLysaght A."/>
            <person name="Mikkelsen T."/>
            <person name="Moran J.V."/>
            <person name="Mulder N."/>
            <person name="Pollara V.J."/>
            <person name="Ponting C.P."/>
            <person name="Schuler G."/>
            <person name="Schultz J."/>
            <person name="Slater G."/>
            <person name="Smit A.F."/>
            <person name="Stupka E."/>
            <person name="Szustakowski J."/>
            <person name="Thierry-Mieg D."/>
            <person name="Thierry-Mieg J."/>
            <person name="Wagner L."/>
            <person name="Wallis J."/>
            <person name="Wheeler R."/>
            <person name="Williams A."/>
            <person name="Wolf Y.I."/>
            <person name="Wolfe K.H."/>
            <person name="Yang S.P."/>
            <person name="Yeh R.F."/>
            <person name="Collins F."/>
            <person name="Guyer M.S."/>
            <person name="Peterson J."/>
            <person name="Felsenfeld A."/>
            <person name="Wetterstrand K.A."/>
            <person name="Patrinos A."/>
            <person name="Morgan M.J."/>
            <person name="de Jong P."/>
            <person name="Catanese J.J."/>
            <person name="Osoegawa K."/>
            <person name="Shizuya H."/>
            <person name="Choi S."/>
            <person name="Chen Y.J."/>
        </authorList>
    </citation>
    <scope>NUCLEOTIDE SEQUENCE [LARGE SCALE GENOMIC DNA]</scope>
</reference>
<evidence type="ECO:0000256" key="2">
    <source>
        <dbReference type="ARBA" id="ARBA00004123"/>
    </source>
</evidence>
<dbReference type="PROSITE" id="PS00522">
    <property type="entry name" value="DNA_POLYMERASE_X"/>
    <property type="match status" value="1"/>
</dbReference>
<keyword evidence="11" id="KW-0238">DNA-binding</keyword>
<evidence type="ECO:0000256" key="5">
    <source>
        <dbReference type="ARBA" id="ARBA00022679"/>
    </source>
</evidence>
<dbReference type="PRINTS" id="PR00869">
    <property type="entry name" value="DNAPOLX"/>
</dbReference>
<feature type="region of interest" description="Disordered" evidence="19">
    <location>
        <begin position="161"/>
        <end position="212"/>
    </location>
</feature>
<evidence type="ECO:0000256" key="19">
    <source>
        <dbReference type="SAM" id="MobiDB-lite"/>
    </source>
</evidence>
<dbReference type="InterPro" id="IPR019843">
    <property type="entry name" value="DNA_pol-X_BS"/>
</dbReference>
<dbReference type="Gene3D" id="1.10.150.110">
    <property type="entry name" value="DNA polymerase beta, N-terminal domain-like"/>
    <property type="match status" value="1"/>
</dbReference>
<dbReference type="GeneTree" id="ENSGT00940000158515"/>
<evidence type="ECO:0000256" key="6">
    <source>
        <dbReference type="ARBA" id="ARBA00022695"/>
    </source>
</evidence>
<dbReference type="ProteomicsDB" id="63049"/>
<dbReference type="InterPro" id="IPR001357">
    <property type="entry name" value="BRCT_dom"/>
</dbReference>
<reference evidence="21" key="4">
    <citation type="submission" date="2025-08" db="UniProtKB">
        <authorList>
            <consortium name="Ensembl"/>
        </authorList>
    </citation>
    <scope>IDENTIFICATION</scope>
</reference>
<dbReference type="Pfam" id="PF14792">
    <property type="entry name" value="DNA_pol_B_palm"/>
    <property type="match status" value="1"/>
</dbReference>
<dbReference type="InterPro" id="IPR028207">
    <property type="entry name" value="DNA_pol_B_palm_palm"/>
</dbReference>
<dbReference type="FunFam" id="1.10.150.20:FF:000010">
    <property type="entry name" value="DNA polymerase lambda"/>
    <property type="match status" value="1"/>
</dbReference>
<evidence type="ECO:0000256" key="15">
    <source>
        <dbReference type="ARBA" id="ARBA00023242"/>
    </source>
</evidence>
<feature type="compositionally biased region" description="Acidic residues" evidence="19">
    <location>
        <begin position="194"/>
        <end position="205"/>
    </location>
</feature>
<keyword evidence="4" id="KW-0237">DNA synthesis</keyword>
<dbReference type="Ensembl" id="ENST00000415897.5">
    <property type="protein sequence ID" value="ENSP00000400676.1"/>
    <property type="gene ID" value="ENSG00000166169.17"/>
</dbReference>
<evidence type="ECO:0000256" key="1">
    <source>
        <dbReference type="ARBA" id="ARBA00001936"/>
    </source>
</evidence>
<keyword evidence="6 18" id="KW-0548">Nucleotidyltransferase</keyword>
<dbReference type="Gene3D" id="3.40.50.10190">
    <property type="entry name" value="BRCT domain"/>
    <property type="match status" value="1"/>
</dbReference>
<dbReference type="SUPFAM" id="SSF81585">
    <property type="entry name" value="PsbU/PolX domain-like"/>
    <property type="match status" value="1"/>
</dbReference>
<feature type="domain" description="BRCT" evidence="20">
    <location>
        <begin position="36"/>
        <end position="132"/>
    </location>
</feature>
<dbReference type="Bgee" id="ENSG00000166169">
    <property type="expression patterns" value="Expressed in right uterine tube and 163 other cell types or tissues"/>
</dbReference>
<comment type="function">
    <text evidence="18">DNA polymerase that functions in several pathways of DNA repair. Involved in base excision repair (BER) responsible for repair of lesions that give rise to abasic (AP) sites in DNA. Also contributes to DNA double-strand break repair by non-homologous end joining and homologous recombination. Has both template-dependent and template-independent (terminal transferase) DNA polymerase activities. Has also a 5'-deoxyribose-5-phosphate lyase (dRP lyase) activity.</text>
</comment>
<dbReference type="FunFam" id="3.30.460.10:FF:000020">
    <property type="entry name" value="DNA polymerase lambda"/>
    <property type="match status" value="1"/>
</dbReference>
<dbReference type="GO" id="GO:0046872">
    <property type="term" value="F:metal ion binding"/>
    <property type="evidence" value="ECO:0007669"/>
    <property type="project" value="UniProtKB-UniRule"/>
</dbReference>
<dbReference type="InterPro" id="IPR022312">
    <property type="entry name" value="DNA_pol_X"/>
</dbReference>
<evidence type="ECO:0000256" key="8">
    <source>
        <dbReference type="ARBA" id="ARBA00022723"/>
    </source>
</evidence>
<dbReference type="OrthoDB" id="205514at2759"/>
<keyword evidence="9 18" id="KW-0227">DNA damage</keyword>
<sequence length="470" mass="51673">MDPRGILKAFPKRQKIHADASSKVLAKIPRREEGEEAEEWLSSLRAHVVRTGIGRARAELFEKQIVQHGGQLCPAQGPGVTHIVVDEGMDYERALRLLRLPQLPPGAQLVKSAWLSLCLQERRLVDVAGFSIFIPSRYLDHPQPSKAEQDASIPPGTHEALLQTALSPPPPPTRPVSPPQKAKEAPNTQAQPISDDEASDGEETQEACSIPGIGKRMAEKIIEILESGHLRKLDHISESVPVLELFSNIWGAGTKTAQMWYQQGFRSLEDIRSQASLTTQQAIGLKHYSDFLERMPREEATEIEQTVQKAAQAFNSGLLCVACGSYRRGKATCGDVDVLITHPDGRSHRGIFSRLLDSLRQEAVPSVGPGFLTDDLVSQEENGQQQKYLGVCRLPGPGRRHRRLDIIVVPYSEFACALLYFTGSAHFNRSMRALAKTKGMSLSEHALSTAVVRNTHGCKVGPGRVLPTPT</sequence>
<evidence type="ECO:0000256" key="3">
    <source>
        <dbReference type="ARBA" id="ARBA00008323"/>
    </source>
</evidence>
<dbReference type="Gene3D" id="1.10.150.20">
    <property type="entry name" value="5' to 3' exonuclease, C-terminal subdomain"/>
    <property type="match status" value="1"/>
</dbReference>
<dbReference type="GO" id="GO:0005654">
    <property type="term" value="C:nucleoplasm"/>
    <property type="evidence" value="ECO:0007669"/>
    <property type="project" value="UniProtKB-ARBA"/>
</dbReference>
<reference evidence="21" key="5">
    <citation type="submission" date="2025-09" db="UniProtKB">
        <authorList>
            <consortium name="Ensembl"/>
        </authorList>
    </citation>
    <scope>IDENTIFICATION</scope>
</reference>
<dbReference type="CDD" id="cd17715">
    <property type="entry name" value="BRCT_polymerase_lambda"/>
    <property type="match status" value="1"/>
</dbReference>
<proteinExistence type="evidence at protein level"/>
<reference evidence="21 22" key="3">
    <citation type="journal article" date="2004" name="Nature">
        <title>Finishing the euchromatic sequence of the human genome.</title>
        <authorList>
            <consortium name="International Human Genome Sequencing Consortium"/>
        </authorList>
    </citation>
    <scope>NUCLEOTIDE SEQUENCE [LARGE SCALE GENOMIC DNA]</scope>
</reference>
<dbReference type="InterPro" id="IPR036420">
    <property type="entry name" value="BRCT_dom_sf"/>
</dbReference>
<evidence type="ECO:0000256" key="13">
    <source>
        <dbReference type="ARBA" id="ARBA00023211"/>
    </source>
</evidence>
<reference evidence="21" key="2">
    <citation type="journal article" date="2004" name="Nature">
        <title>The DNA sequence and comparative analysis of human chromosome 10.</title>
        <authorList>
            <person name="Deloukas P."/>
            <person name="Earthrowl M.E."/>
            <person name="Grafham D.V."/>
            <person name="Rubenfield M."/>
            <person name="French L."/>
            <person name="Steward C.A."/>
            <person name="Sims S.K."/>
            <person name="Jones M.C."/>
            <person name="Searle S."/>
            <person name="Scott C."/>
            <person name="Howe K."/>
            <person name="Hunt S.E."/>
            <person name="Andrews T.D."/>
            <person name="Gilbert J.G."/>
            <person name="Swarbreck D."/>
            <person name="Ashurst J.L."/>
            <person name="Taylor A."/>
            <person name="Battles J."/>
            <person name="Bird C.P."/>
            <person name="Ainscough R."/>
            <person name="Almeida J.P."/>
            <person name="Ashwell R.I."/>
            <person name="Ambrose K.D."/>
            <person name="Babbage A.K."/>
            <person name="Bagguley C.L."/>
            <person name="Bailey J."/>
            <person name="Banerjee R."/>
            <person name="Bates K."/>
            <person name="Beasley H."/>
            <person name="Bray-Allen S."/>
            <person name="Brown A.J."/>
            <person name="Brown J.Y."/>
            <person name="Burford D.C."/>
            <person name="Burrill W."/>
            <person name="Burton J."/>
            <person name="Cahill P."/>
            <person name="Camire D."/>
            <person name="Carter N.P."/>
            <person name="Chapman J.C."/>
            <person name="Clark S.Y."/>
            <person name="Clarke G."/>
            <person name="Clee C.M."/>
            <person name="Clegg S."/>
            <person name="Corby N."/>
            <person name="Coulson A."/>
            <person name="Dhami P."/>
            <person name="Dutta I."/>
            <person name="Dunn M."/>
            <person name="Faulkner L."/>
            <person name="Frankish A."/>
            <person name="Frankland J.A."/>
            <person name="Garner P."/>
            <person name="Garnett J."/>
            <person name="Gribble S."/>
            <person name="Griffiths C."/>
            <person name="Grocock R."/>
            <person name="Gustafson E."/>
            <person name="Hammond S."/>
            <person name="Harley J.L."/>
            <person name="Hart E."/>
            <person name="Heath P.D."/>
            <person name="Ho T.P."/>
            <person name="Hopkins B."/>
            <person name="Horne J."/>
            <person name="Howden P.J."/>
            <person name="Huckle E."/>
            <person name="Hynds C."/>
            <person name="Johnson C."/>
            <person name="Johnson D."/>
            <person name="Kana A."/>
            <person name="Kay M."/>
            <person name="Kimberley A.M."/>
            <person name="Kershaw J.K."/>
            <person name="Kokkinaki M."/>
            <person name="Laird G.K."/>
            <person name="Lawlor S."/>
            <person name="Lee H.M."/>
            <person name="Leongamornlert D.A."/>
            <person name="Laird G."/>
            <person name="Lloyd C."/>
            <person name="Lloyd D.M."/>
            <person name="Loveland J."/>
            <person name="Lovell J."/>
            <person name="McLaren S."/>
            <person name="McLay K.E."/>
            <person name="McMurray A."/>
            <person name="Mashreghi-Mohammadi M."/>
            <person name="Matthews L."/>
            <person name="Milne S."/>
            <person name="Nickerson T."/>
            <person name="Nguyen M."/>
            <person name="Overton-Larty E."/>
            <person name="Palmer S.A."/>
            <person name="Pearce A.V."/>
            <person name="Peck A.I."/>
            <person name="Pelan S."/>
            <person name="Phillimore B."/>
            <person name="Porter K."/>
            <person name="Rice C.M."/>
            <person name="Rogosin A."/>
            <person name="Ross M.T."/>
            <person name="Sarafidou T."/>
            <person name="Sehra H.K."/>
            <person name="Shownkeen R."/>
            <person name="Skuce C.D."/>
            <person name="Smith M."/>
            <person name="Standring L."/>
            <person name="Sycamore N."/>
            <person name="Tester J."/>
            <person name="Thorpe A."/>
            <person name="Torcasso W."/>
            <person name="Tracey A."/>
            <person name="Tromans A."/>
            <person name="Tsolas J."/>
            <person name="Wall M."/>
            <person name="Walsh J."/>
            <person name="Wang H."/>
            <person name="Weinstock K."/>
            <person name="West A.P."/>
            <person name="Willey D.L."/>
            <person name="Whitehead S.L."/>
            <person name="Wilming L."/>
            <person name="Wray P.W."/>
            <person name="Young L."/>
            <person name="Chen Y."/>
            <person name="Lovering R.C."/>
            <person name="Moschonas N.K."/>
            <person name="Siebert R."/>
            <person name="Fechtel K."/>
            <person name="Bentley D."/>
            <person name="Durbin R."/>
            <person name="Hubbard T."/>
            <person name="Doucette-Stamm L."/>
            <person name="Beck S."/>
            <person name="Smith D.R."/>
            <person name="Rogers J."/>
        </authorList>
    </citation>
    <scope>NUCLEOTIDE SEQUENCE [LARGE SCALE GENOMIC DNA]</scope>
</reference>
<comment type="similarity">
    <text evidence="3 18">Belongs to the DNA polymerase type-X family.</text>
</comment>
<feature type="non-terminal residue" evidence="21">
    <location>
        <position position="470"/>
    </location>
</feature>
<dbReference type="GO" id="GO:0003677">
    <property type="term" value="F:DNA binding"/>
    <property type="evidence" value="ECO:0007669"/>
    <property type="project" value="UniProtKB-UniRule"/>
</dbReference>
<dbReference type="InterPro" id="IPR027421">
    <property type="entry name" value="DNA_pol_lamdba_lyase_dom_sf"/>
</dbReference>
<keyword evidence="15 18" id="KW-0539">Nucleus</keyword>
<dbReference type="SMART" id="SM00483">
    <property type="entry name" value="POLXc"/>
    <property type="match status" value="1"/>
</dbReference>
<name>Q5JQP2_HUMAN</name>
<evidence type="ECO:0000256" key="7">
    <source>
        <dbReference type="ARBA" id="ARBA00022705"/>
    </source>
</evidence>
<dbReference type="VEuPathDB" id="HostDB:ENSG00000166169"/>
<dbReference type="Pfam" id="PF14791">
    <property type="entry name" value="DNA_pol_B_thumb"/>
    <property type="match status" value="1"/>
</dbReference>
<dbReference type="PANTHER" id="PTHR11276">
    <property type="entry name" value="DNA POLYMERASE TYPE-X FAMILY MEMBER"/>
    <property type="match status" value="1"/>
</dbReference>
<dbReference type="AlphaFoldDB" id="Q5JQP2"/>
<dbReference type="PROSITE" id="PS50172">
    <property type="entry name" value="BRCT"/>
    <property type="match status" value="1"/>
</dbReference>
<protein>
    <recommendedName>
        <fullName evidence="18">DNA polymerase</fullName>
        <ecNumber evidence="18">2.7.7.7</ecNumber>
    </recommendedName>
</protein>
<dbReference type="InterPro" id="IPR018944">
    <property type="entry name" value="DNA_pol_lambd_fingers_domain"/>
</dbReference>
<dbReference type="PANTHER" id="PTHR11276:SF28">
    <property type="entry name" value="DNA POLYMERASE LAMBDA"/>
    <property type="match status" value="1"/>
</dbReference>
<dbReference type="CDD" id="cd00141">
    <property type="entry name" value="NT_POLXc"/>
    <property type="match status" value="1"/>
</dbReference>
<dbReference type="InterPro" id="IPR002008">
    <property type="entry name" value="DNA_pol_X_beta-like"/>
</dbReference>
<keyword evidence="13" id="KW-0464">Manganese</keyword>
<evidence type="ECO:0000256" key="10">
    <source>
        <dbReference type="ARBA" id="ARBA00022932"/>
    </source>
</evidence>
<comment type="subcellular location">
    <subcellularLocation>
        <location evidence="2 18">Nucleus</location>
    </subcellularLocation>
</comment>
<evidence type="ECO:0000313" key="22">
    <source>
        <dbReference type="Proteomes" id="UP000005640"/>
    </source>
</evidence>
<dbReference type="Gene3D" id="3.30.460.10">
    <property type="entry name" value="Beta Polymerase, domain 2"/>
    <property type="match status" value="1"/>
</dbReference>
<dbReference type="InterPro" id="IPR029398">
    <property type="entry name" value="PolB_thumb"/>
</dbReference>
<dbReference type="ExpressionAtlas" id="Q5JQP2">
    <property type="expression patterns" value="baseline and differential"/>
</dbReference>
<evidence type="ECO:0000256" key="9">
    <source>
        <dbReference type="ARBA" id="ARBA00022763"/>
    </source>
</evidence>
<evidence type="ECO:0000256" key="17">
    <source>
        <dbReference type="PIRSR" id="PIRSR622312-50"/>
    </source>
</evidence>
<evidence type="ECO:0007829" key="24">
    <source>
        <dbReference type="ProteomicsDB" id="Q5JQP2"/>
    </source>
</evidence>
<dbReference type="GO" id="GO:0006281">
    <property type="term" value="P:DNA repair"/>
    <property type="evidence" value="ECO:0007669"/>
    <property type="project" value="UniProtKB-KW"/>
</dbReference>
<dbReference type="InterPro" id="IPR037160">
    <property type="entry name" value="DNA_Pol_thumb_sf"/>
</dbReference>
<evidence type="ECO:0000259" key="20">
    <source>
        <dbReference type="PROSITE" id="PS50172"/>
    </source>
</evidence>
<keyword evidence="10 18" id="KW-0239">DNA-directed DNA polymerase</keyword>
<dbReference type="ChiTaRS" id="POLL">
    <property type="organism name" value="human"/>
</dbReference>
<evidence type="ECO:0000256" key="12">
    <source>
        <dbReference type="ARBA" id="ARBA00023204"/>
    </source>
</evidence>
<keyword evidence="14" id="KW-0456">Lyase</keyword>
<dbReference type="SUPFAM" id="SSF47802">
    <property type="entry name" value="DNA polymerase beta, N-terminal domain-like"/>
    <property type="match status" value="1"/>
</dbReference>
<organism evidence="21 22">
    <name type="scientific">Homo sapiens</name>
    <name type="common">Human</name>
    <dbReference type="NCBI Taxonomy" id="9606"/>
    <lineage>
        <taxon>Eukaryota</taxon>
        <taxon>Metazoa</taxon>
        <taxon>Chordata</taxon>
        <taxon>Craniata</taxon>
        <taxon>Vertebrata</taxon>
        <taxon>Euteleostomi</taxon>
        <taxon>Mammalia</taxon>
        <taxon>Eutheria</taxon>
        <taxon>Euarchontoglires</taxon>
        <taxon>Primates</taxon>
        <taxon>Haplorrhini</taxon>
        <taxon>Catarrhini</taxon>
        <taxon>Hominidae</taxon>
        <taxon>Homo</taxon>
    </lineage>
</organism>
<dbReference type="UCSC" id="uc057vng.1">
    <property type="organism name" value="human"/>
</dbReference>
<dbReference type="MassIVE" id="Q5JQP2"/>
<evidence type="ECO:0000256" key="4">
    <source>
        <dbReference type="ARBA" id="ARBA00022634"/>
    </source>
</evidence>
<dbReference type="Antibodypedia" id="31295">
    <property type="antibodies" value="241 antibodies from 33 providers"/>
</dbReference>
<evidence type="ECO:0000256" key="11">
    <source>
        <dbReference type="ARBA" id="ARBA00023125"/>
    </source>
</evidence>
<evidence type="ECO:0000256" key="14">
    <source>
        <dbReference type="ARBA" id="ARBA00023239"/>
    </source>
</evidence>
<dbReference type="GO" id="GO:0003887">
    <property type="term" value="F:DNA-directed DNA polymerase activity"/>
    <property type="evidence" value="ECO:0007669"/>
    <property type="project" value="UniProtKB-UniRule"/>
</dbReference>
<dbReference type="InterPro" id="IPR002054">
    <property type="entry name" value="DNA-dir_DNA_pol_X"/>
</dbReference>
<dbReference type="Proteomes" id="UP000005640">
    <property type="component" value="Chromosome 10"/>
</dbReference>